<feature type="domain" description="Histidine kinase/HSP90-like ATPase" evidence="4">
    <location>
        <begin position="3"/>
        <end position="47"/>
    </location>
</feature>
<dbReference type="Gene3D" id="3.30.565.10">
    <property type="entry name" value="Histidine kinase-like ATPase, C-terminal domain"/>
    <property type="match status" value="1"/>
</dbReference>
<sequence length="124" mass="12817">MVVADTTGPGVDTPKVDQIFDAFFTTKPDGLGMGLSICRSIIEAHAVSARQLAGGRRLPARGLIGTPASGPGNALRALAGDVKCQKERQRSGLGTKASSRGLGLRPGPLLLSHGRLQCQANSQN</sequence>
<accession>A0A2K9ZEL2</accession>
<name>A0A2K9ZEL2_RHILE</name>
<comment type="catalytic activity">
    <reaction evidence="1">
        <text>ATP + protein L-histidine = ADP + protein N-phospho-L-histidine.</text>
        <dbReference type="EC" id="2.7.13.3"/>
    </reaction>
</comment>
<dbReference type="Proteomes" id="UP000238523">
    <property type="component" value="Plasmid pRLN2"/>
</dbReference>
<evidence type="ECO:0000313" key="6">
    <source>
        <dbReference type="Proteomes" id="UP000238523"/>
    </source>
</evidence>
<evidence type="ECO:0000256" key="1">
    <source>
        <dbReference type="ARBA" id="ARBA00000085"/>
    </source>
</evidence>
<feature type="region of interest" description="Disordered" evidence="3">
    <location>
        <begin position="86"/>
        <end position="108"/>
    </location>
</feature>
<evidence type="ECO:0000259" key="4">
    <source>
        <dbReference type="Pfam" id="PF02518"/>
    </source>
</evidence>
<geneLocation type="plasmid" evidence="6">
    <name>prln2</name>
</geneLocation>
<evidence type="ECO:0000313" key="5">
    <source>
        <dbReference type="EMBL" id="AUW46658.1"/>
    </source>
</evidence>
<dbReference type="InterPro" id="IPR004358">
    <property type="entry name" value="Sig_transdc_His_kin-like_C"/>
</dbReference>
<dbReference type="EC" id="2.7.13.3" evidence="2"/>
<keyword evidence="5" id="KW-0614">Plasmid</keyword>
<proteinExistence type="predicted"/>
<dbReference type="Pfam" id="PF02518">
    <property type="entry name" value="HATPase_c"/>
    <property type="match status" value="1"/>
</dbReference>
<dbReference type="PRINTS" id="PR00344">
    <property type="entry name" value="BCTRLSENSOR"/>
</dbReference>
<gene>
    <name evidence="5" type="ORF">CUJ84_pRLN2000112</name>
</gene>
<dbReference type="InterPro" id="IPR036890">
    <property type="entry name" value="HATPase_C_sf"/>
</dbReference>
<dbReference type="EMBL" id="CP025014">
    <property type="protein sequence ID" value="AUW46658.1"/>
    <property type="molecule type" value="Genomic_DNA"/>
</dbReference>
<organism evidence="5 6">
    <name type="scientific">Rhizobium leguminosarum</name>
    <dbReference type="NCBI Taxonomy" id="384"/>
    <lineage>
        <taxon>Bacteria</taxon>
        <taxon>Pseudomonadati</taxon>
        <taxon>Pseudomonadota</taxon>
        <taxon>Alphaproteobacteria</taxon>
        <taxon>Hyphomicrobiales</taxon>
        <taxon>Rhizobiaceae</taxon>
        <taxon>Rhizobium/Agrobacterium group</taxon>
        <taxon>Rhizobium</taxon>
    </lineage>
</organism>
<feature type="compositionally biased region" description="Low complexity" evidence="3">
    <location>
        <begin position="98"/>
        <end position="108"/>
    </location>
</feature>
<reference evidence="5 6" key="1">
    <citation type="submission" date="2017-11" db="EMBL/GenBank/DDBJ databases">
        <title>Complete genome of Rhizobium leguminosarum Norway, an ineffective micro-symbiont.</title>
        <authorList>
            <person name="Hoffrichter A."/>
            <person name="Liang J."/>
            <person name="Brachmann A."/>
            <person name="Marin M."/>
        </authorList>
    </citation>
    <scope>NUCLEOTIDE SEQUENCE [LARGE SCALE GENOMIC DNA]</scope>
    <source>
        <strain evidence="5 6">Norway</strain>
        <plasmid evidence="6">Plasmid prln2</plasmid>
    </source>
</reference>
<evidence type="ECO:0000256" key="3">
    <source>
        <dbReference type="SAM" id="MobiDB-lite"/>
    </source>
</evidence>
<dbReference type="SUPFAM" id="SSF55874">
    <property type="entry name" value="ATPase domain of HSP90 chaperone/DNA topoisomerase II/histidine kinase"/>
    <property type="match status" value="1"/>
</dbReference>
<protein>
    <recommendedName>
        <fullName evidence="2">histidine kinase</fullName>
        <ecNumber evidence="2">2.7.13.3</ecNumber>
    </recommendedName>
</protein>
<dbReference type="AlphaFoldDB" id="A0A2K9ZEL2"/>
<evidence type="ECO:0000256" key="2">
    <source>
        <dbReference type="ARBA" id="ARBA00012438"/>
    </source>
</evidence>
<dbReference type="GO" id="GO:0004673">
    <property type="term" value="F:protein histidine kinase activity"/>
    <property type="evidence" value="ECO:0007669"/>
    <property type="project" value="UniProtKB-EC"/>
</dbReference>
<dbReference type="InterPro" id="IPR003594">
    <property type="entry name" value="HATPase_dom"/>
</dbReference>